<dbReference type="Proteomes" id="UP000077266">
    <property type="component" value="Unassembled WGS sequence"/>
</dbReference>
<dbReference type="CDD" id="cd00353">
    <property type="entry name" value="Ribosomal_S15p_S13e"/>
    <property type="match status" value="1"/>
</dbReference>
<dbReference type="PANTHER" id="PTHR23321">
    <property type="entry name" value="RIBOSOMAL PROTEIN S15, BACTERIAL AND ORGANELLAR"/>
    <property type="match status" value="1"/>
</dbReference>
<comment type="similarity">
    <text evidence="1 4">Belongs to the universal ribosomal protein uS15 family.</text>
</comment>
<gene>
    <name evidence="5" type="ORF">EXIGLDRAFT_696401</name>
</gene>
<sequence length="244" mass="27512">MSKARGRDVKKAKVLAQMTYFVLGHPPDKPAVWDNSLLAKIMVTPQKLRASALDSAKPIPEFGAAHIPPQLAYGIGFEHDEQKLLFKYLPKVSETQAWANEQGKPAVPAQPSSPAELDANSFEGKEMTKVEHLARILDLRHASAREIRAENTRRCIRAFSAPDQPNDTGRCEVQAAILTIRIRALWQLMQERGFTGETRRGLRKLVYDRKRMLSYLKRLDRIRFDTLLAQLGVEQAAVEGELMV</sequence>
<evidence type="ECO:0008006" key="7">
    <source>
        <dbReference type="Google" id="ProtNLM"/>
    </source>
</evidence>
<dbReference type="Pfam" id="PF00312">
    <property type="entry name" value="Ribosomal_S15"/>
    <property type="match status" value="1"/>
</dbReference>
<evidence type="ECO:0000313" key="6">
    <source>
        <dbReference type="Proteomes" id="UP000077266"/>
    </source>
</evidence>
<dbReference type="STRING" id="1314781.A0A165N5D3"/>
<protein>
    <recommendedName>
        <fullName evidence="7">S15/NS1 RNA-binding domain-containing protein</fullName>
    </recommendedName>
</protein>
<dbReference type="InterPro" id="IPR000589">
    <property type="entry name" value="Ribosomal_uS15"/>
</dbReference>
<evidence type="ECO:0000313" key="5">
    <source>
        <dbReference type="EMBL" id="KZW00237.1"/>
    </source>
</evidence>
<dbReference type="Gene3D" id="1.10.287.10">
    <property type="entry name" value="S15/NS1, RNA-binding"/>
    <property type="match status" value="1"/>
</dbReference>
<dbReference type="PANTHER" id="PTHR23321:SF26">
    <property type="entry name" value="SMALL RIBOSOMAL SUBUNIT PROTEIN US15M"/>
    <property type="match status" value="1"/>
</dbReference>
<dbReference type="InterPro" id="IPR005290">
    <property type="entry name" value="Ribosomal_uS15_bac-type"/>
</dbReference>
<proteinExistence type="inferred from homology"/>
<dbReference type="OrthoDB" id="441444at2759"/>
<evidence type="ECO:0000256" key="2">
    <source>
        <dbReference type="ARBA" id="ARBA00022980"/>
    </source>
</evidence>
<reference evidence="5 6" key="1">
    <citation type="journal article" date="2016" name="Mol. Biol. Evol.">
        <title>Comparative Genomics of Early-Diverging Mushroom-Forming Fungi Provides Insights into the Origins of Lignocellulose Decay Capabilities.</title>
        <authorList>
            <person name="Nagy L.G."/>
            <person name="Riley R."/>
            <person name="Tritt A."/>
            <person name="Adam C."/>
            <person name="Daum C."/>
            <person name="Floudas D."/>
            <person name="Sun H."/>
            <person name="Yadav J.S."/>
            <person name="Pangilinan J."/>
            <person name="Larsson K.H."/>
            <person name="Matsuura K."/>
            <person name="Barry K."/>
            <person name="Labutti K."/>
            <person name="Kuo R."/>
            <person name="Ohm R.A."/>
            <person name="Bhattacharya S.S."/>
            <person name="Shirouzu T."/>
            <person name="Yoshinaga Y."/>
            <person name="Martin F.M."/>
            <person name="Grigoriev I.V."/>
            <person name="Hibbett D.S."/>
        </authorList>
    </citation>
    <scope>NUCLEOTIDE SEQUENCE [LARGE SCALE GENOMIC DNA]</scope>
    <source>
        <strain evidence="5 6">HHB12029</strain>
    </source>
</reference>
<dbReference type="InterPro" id="IPR009068">
    <property type="entry name" value="uS15_NS1_RNA-bd_sf"/>
</dbReference>
<organism evidence="5 6">
    <name type="scientific">Exidia glandulosa HHB12029</name>
    <dbReference type="NCBI Taxonomy" id="1314781"/>
    <lineage>
        <taxon>Eukaryota</taxon>
        <taxon>Fungi</taxon>
        <taxon>Dikarya</taxon>
        <taxon>Basidiomycota</taxon>
        <taxon>Agaricomycotina</taxon>
        <taxon>Agaricomycetes</taxon>
        <taxon>Auriculariales</taxon>
        <taxon>Exidiaceae</taxon>
        <taxon>Exidia</taxon>
    </lineage>
</organism>
<dbReference type="InParanoid" id="A0A165N5D3"/>
<dbReference type="AlphaFoldDB" id="A0A165N5D3"/>
<dbReference type="GO" id="GO:0005840">
    <property type="term" value="C:ribosome"/>
    <property type="evidence" value="ECO:0007669"/>
    <property type="project" value="UniProtKB-KW"/>
</dbReference>
<name>A0A165N5D3_EXIGL</name>
<evidence type="ECO:0000256" key="1">
    <source>
        <dbReference type="ARBA" id="ARBA00008434"/>
    </source>
</evidence>
<keyword evidence="6" id="KW-1185">Reference proteome</keyword>
<dbReference type="GO" id="GO:0006412">
    <property type="term" value="P:translation"/>
    <property type="evidence" value="ECO:0007669"/>
    <property type="project" value="InterPro"/>
</dbReference>
<keyword evidence="3 4" id="KW-0687">Ribonucleoprotein</keyword>
<evidence type="ECO:0000256" key="4">
    <source>
        <dbReference type="RuleBase" id="RU003919"/>
    </source>
</evidence>
<evidence type="ECO:0000256" key="3">
    <source>
        <dbReference type="ARBA" id="ARBA00023274"/>
    </source>
</evidence>
<dbReference type="GO" id="GO:0003735">
    <property type="term" value="F:structural constituent of ribosome"/>
    <property type="evidence" value="ECO:0007669"/>
    <property type="project" value="InterPro"/>
</dbReference>
<dbReference type="SMART" id="SM01387">
    <property type="entry name" value="Ribosomal_S15"/>
    <property type="match status" value="1"/>
</dbReference>
<dbReference type="GO" id="GO:0005737">
    <property type="term" value="C:cytoplasm"/>
    <property type="evidence" value="ECO:0007669"/>
    <property type="project" value="UniProtKB-ARBA"/>
</dbReference>
<dbReference type="EMBL" id="KV425902">
    <property type="protein sequence ID" value="KZW00237.1"/>
    <property type="molecule type" value="Genomic_DNA"/>
</dbReference>
<keyword evidence="2 4" id="KW-0689">Ribosomal protein</keyword>
<dbReference type="SUPFAM" id="SSF47060">
    <property type="entry name" value="S15/NS1 RNA-binding domain"/>
    <property type="match status" value="1"/>
</dbReference>
<dbReference type="GO" id="GO:1990904">
    <property type="term" value="C:ribonucleoprotein complex"/>
    <property type="evidence" value="ECO:0007669"/>
    <property type="project" value="UniProtKB-KW"/>
</dbReference>
<accession>A0A165N5D3</accession>